<proteinExistence type="predicted"/>
<keyword evidence="3" id="KW-0732">Signal</keyword>
<feature type="domain" description="Ig-like" evidence="4">
    <location>
        <begin position="226"/>
        <end position="315"/>
    </location>
</feature>
<keyword evidence="5" id="KW-1185">Reference proteome</keyword>
<dbReference type="PROSITE" id="PS00290">
    <property type="entry name" value="IG_MHC"/>
    <property type="match status" value="1"/>
</dbReference>
<sequence>MGVAAIASSSRCPGLTAGTMLAPLLLLLPPGTWLLAAAFPPVPRSYTLQLFQTSTFQNTTSVDTEGLGLLDDIELGFLDHRTWSIHFLQPWVQPALPKGDWDTIENTGKSYLRNFNILMKKKATEIGHLYPFVAQCSFGCELHPNSTSEAFFNIGYEGRDFLTFHVENATWENLDGDELSRCVEQSLSSYTNLNEILQILLNKTCFDVMERFIQYGKEDLERQVKPMAVVFARAPGPAHLLLVCRVTGFYPRPVHVDWLRDGQEVLPGPELNSTPTLPNADLTYQLRSVLAVTPHDGHSYACRVRHSSLGSRSLLVPWGNSGIILTAGLTAAILVIMAVAAITAVWLCRRR</sequence>
<dbReference type="InterPro" id="IPR007110">
    <property type="entry name" value="Ig-like_dom"/>
</dbReference>
<dbReference type="InterPro" id="IPR011161">
    <property type="entry name" value="MHC_I-like_Ag-recog"/>
</dbReference>
<feature type="signal peptide" evidence="3">
    <location>
        <begin position="1"/>
        <end position="38"/>
    </location>
</feature>
<feature type="chain" id="PRO_5046924332" evidence="3">
    <location>
        <begin position="39"/>
        <end position="351"/>
    </location>
</feature>
<dbReference type="Gene3D" id="3.30.500.10">
    <property type="entry name" value="MHC class I-like antigen recognition-like"/>
    <property type="match status" value="1"/>
</dbReference>
<feature type="transmembrane region" description="Helical" evidence="2">
    <location>
        <begin position="323"/>
        <end position="348"/>
    </location>
</feature>
<evidence type="ECO:0000256" key="1">
    <source>
        <dbReference type="ARBA" id="ARBA00023180"/>
    </source>
</evidence>
<dbReference type="PROSITE" id="PS50835">
    <property type="entry name" value="IG_LIKE"/>
    <property type="match status" value="1"/>
</dbReference>
<dbReference type="Pfam" id="PF16497">
    <property type="entry name" value="MHC_I_3"/>
    <property type="match status" value="1"/>
</dbReference>
<dbReference type="GeneID" id="106493052"/>
<evidence type="ECO:0000259" key="4">
    <source>
        <dbReference type="PROSITE" id="PS50835"/>
    </source>
</evidence>
<keyword evidence="2" id="KW-1133">Transmembrane helix</keyword>
<dbReference type="InterPro" id="IPR011162">
    <property type="entry name" value="MHC_I/II-like_Ag-recog"/>
</dbReference>
<dbReference type="InterPro" id="IPR003006">
    <property type="entry name" value="Ig/MHC_CS"/>
</dbReference>
<reference evidence="6" key="1">
    <citation type="submission" date="2025-08" db="UniProtKB">
        <authorList>
            <consortium name="RefSeq"/>
        </authorList>
    </citation>
    <scope>IDENTIFICATION</scope>
    <source>
        <tissue evidence="6">Blood</tissue>
    </source>
</reference>
<dbReference type="PANTHER" id="PTHR16675">
    <property type="entry name" value="MHC CLASS I-RELATED"/>
    <property type="match status" value="1"/>
</dbReference>
<dbReference type="SMART" id="SM00407">
    <property type="entry name" value="IGc1"/>
    <property type="match status" value="1"/>
</dbReference>
<evidence type="ECO:0000313" key="5">
    <source>
        <dbReference type="Proteomes" id="UP001652627"/>
    </source>
</evidence>
<keyword evidence="2" id="KW-0472">Membrane</keyword>
<dbReference type="Proteomes" id="UP001652627">
    <property type="component" value="Chromosome 32"/>
</dbReference>
<dbReference type="Gene3D" id="2.60.40.10">
    <property type="entry name" value="Immunoglobulins"/>
    <property type="match status" value="1"/>
</dbReference>
<evidence type="ECO:0000313" key="6">
    <source>
        <dbReference type="RefSeq" id="XP_067169757.1"/>
    </source>
</evidence>
<accession>A0ABM4FXT8</accession>
<keyword evidence="2" id="KW-0812">Transmembrane</keyword>
<gene>
    <name evidence="6" type="primary">LOC106493052</name>
</gene>
<keyword evidence="1" id="KW-0325">Glycoprotein</keyword>
<dbReference type="InterPro" id="IPR003597">
    <property type="entry name" value="Ig_C1-set"/>
</dbReference>
<protein>
    <submittedName>
        <fullName evidence="6">Antigen-presenting glycoprotein CD1d-like</fullName>
    </submittedName>
</protein>
<organism evidence="5 6">
    <name type="scientific">Apteryx mantelli</name>
    <name type="common">North Island brown kiwi</name>
    <dbReference type="NCBI Taxonomy" id="2696672"/>
    <lineage>
        <taxon>Eukaryota</taxon>
        <taxon>Metazoa</taxon>
        <taxon>Chordata</taxon>
        <taxon>Craniata</taxon>
        <taxon>Vertebrata</taxon>
        <taxon>Euteleostomi</taxon>
        <taxon>Archelosauria</taxon>
        <taxon>Archosauria</taxon>
        <taxon>Dinosauria</taxon>
        <taxon>Saurischia</taxon>
        <taxon>Theropoda</taxon>
        <taxon>Coelurosauria</taxon>
        <taxon>Aves</taxon>
        <taxon>Palaeognathae</taxon>
        <taxon>Apterygiformes</taxon>
        <taxon>Apterygidae</taxon>
        <taxon>Apteryx</taxon>
    </lineage>
</organism>
<evidence type="ECO:0000256" key="2">
    <source>
        <dbReference type="SAM" id="Phobius"/>
    </source>
</evidence>
<dbReference type="InterPro" id="IPR036179">
    <property type="entry name" value="Ig-like_dom_sf"/>
</dbReference>
<evidence type="ECO:0000256" key="3">
    <source>
        <dbReference type="SAM" id="SignalP"/>
    </source>
</evidence>
<dbReference type="InterPro" id="IPR013783">
    <property type="entry name" value="Ig-like_fold"/>
</dbReference>
<dbReference type="SUPFAM" id="SSF48726">
    <property type="entry name" value="Immunoglobulin"/>
    <property type="match status" value="1"/>
</dbReference>
<dbReference type="InterPro" id="IPR050208">
    <property type="entry name" value="MHC_class-I_related"/>
</dbReference>
<dbReference type="Pfam" id="PF07654">
    <property type="entry name" value="C1-set"/>
    <property type="match status" value="1"/>
</dbReference>
<dbReference type="RefSeq" id="XP_067169757.1">
    <property type="nucleotide sequence ID" value="XM_067313656.1"/>
</dbReference>
<dbReference type="PANTHER" id="PTHR16675:SF160">
    <property type="entry name" value="T-CELL SURFACE GLYCOPROTEIN CD1A"/>
    <property type="match status" value="1"/>
</dbReference>
<dbReference type="InterPro" id="IPR037055">
    <property type="entry name" value="MHC_I-like_Ag-recog_sf"/>
</dbReference>
<dbReference type="CDD" id="cd21029">
    <property type="entry name" value="IgC1_CD1"/>
    <property type="match status" value="1"/>
</dbReference>
<dbReference type="SUPFAM" id="SSF54452">
    <property type="entry name" value="MHC antigen-recognition domain"/>
    <property type="match status" value="1"/>
</dbReference>
<name>A0ABM4FXT8_9AVES</name>